<protein>
    <submittedName>
        <fullName evidence="2">Uncharacterized protein</fullName>
    </submittedName>
</protein>
<dbReference type="EMBL" id="MU032350">
    <property type="protein sequence ID" value="KAF3762666.1"/>
    <property type="molecule type" value="Genomic_DNA"/>
</dbReference>
<feature type="compositionally biased region" description="Basic residues" evidence="1">
    <location>
        <begin position="119"/>
        <end position="130"/>
    </location>
</feature>
<dbReference type="Proteomes" id="UP000803844">
    <property type="component" value="Unassembled WGS sequence"/>
</dbReference>
<accession>A0A9P5CM32</accession>
<evidence type="ECO:0000313" key="2">
    <source>
        <dbReference type="EMBL" id="KAF3762666.1"/>
    </source>
</evidence>
<dbReference type="OrthoDB" id="5244112at2759"/>
<dbReference type="RefSeq" id="XP_040773645.1">
    <property type="nucleotide sequence ID" value="XM_040920807.1"/>
</dbReference>
<evidence type="ECO:0000313" key="3">
    <source>
        <dbReference type="Proteomes" id="UP000803844"/>
    </source>
</evidence>
<gene>
    <name evidence="2" type="ORF">M406DRAFT_333038</name>
</gene>
<feature type="region of interest" description="Disordered" evidence="1">
    <location>
        <begin position="115"/>
        <end position="136"/>
    </location>
</feature>
<name>A0A9P5CM32_CRYP1</name>
<comment type="caution">
    <text evidence="2">The sequence shown here is derived from an EMBL/GenBank/DDBJ whole genome shotgun (WGS) entry which is preliminary data.</text>
</comment>
<proteinExistence type="predicted"/>
<keyword evidence="3" id="KW-1185">Reference proteome</keyword>
<sequence>MSSIIAVSVSLIGLSAVVFTLAIFVELIVSFPAMLTSNSQAYVQQQRKVYNISSSSGSQDAAVALELDQGDDEDADRWIDVADEEPGAHSRKTDVVTRGTRGGFSTTAWRREQTVTRGRTLRRGPRRHSARTGLRV</sequence>
<dbReference type="GeneID" id="63837936"/>
<evidence type="ECO:0000256" key="1">
    <source>
        <dbReference type="SAM" id="MobiDB-lite"/>
    </source>
</evidence>
<reference evidence="2" key="1">
    <citation type="journal article" date="2020" name="Phytopathology">
        <title>Genome sequence of the chestnut blight fungus Cryphonectria parasitica EP155: A fundamental resource for an archetypical invasive plant pathogen.</title>
        <authorList>
            <person name="Crouch J.A."/>
            <person name="Dawe A."/>
            <person name="Aerts A."/>
            <person name="Barry K."/>
            <person name="Churchill A.C.L."/>
            <person name="Grimwood J."/>
            <person name="Hillman B."/>
            <person name="Milgroom M.G."/>
            <person name="Pangilinan J."/>
            <person name="Smith M."/>
            <person name="Salamov A."/>
            <person name="Schmutz J."/>
            <person name="Yadav J."/>
            <person name="Grigoriev I.V."/>
            <person name="Nuss D."/>
        </authorList>
    </citation>
    <scope>NUCLEOTIDE SEQUENCE</scope>
    <source>
        <strain evidence="2">EP155</strain>
    </source>
</reference>
<organism evidence="2 3">
    <name type="scientific">Cryphonectria parasitica (strain ATCC 38755 / EP155)</name>
    <dbReference type="NCBI Taxonomy" id="660469"/>
    <lineage>
        <taxon>Eukaryota</taxon>
        <taxon>Fungi</taxon>
        <taxon>Dikarya</taxon>
        <taxon>Ascomycota</taxon>
        <taxon>Pezizomycotina</taxon>
        <taxon>Sordariomycetes</taxon>
        <taxon>Sordariomycetidae</taxon>
        <taxon>Diaporthales</taxon>
        <taxon>Cryphonectriaceae</taxon>
        <taxon>Cryphonectria-Endothia species complex</taxon>
        <taxon>Cryphonectria</taxon>
    </lineage>
</organism>
<dbReference type="AlphaFoldDB" id="A0A9P5CM32"/>